<evidence type="ECO:0000256" key="1">
    <source>
        <dbReference type="ARBA" id="ARBA00022676"/>
    </source>
</evidence>
<dbReference type="InterPro" id="IPR002201">
    <property type="entry name" value="Glyco_trans_9"/>
</dbReference>
<dbReference type="SUPFAM" id="SSF53756">
    <property type="entry name" value="UDP-Glycosyltransferase/glycogen phosphorylase"/>
    <property type="match status" value="1"/>
</dbReference>
<proteinExistence type="predicted"/>
<name>U2E9Y4_9GAMM</name>
<reference evidence="3 4" key="2">
    <citation type="journal article" date="2013" name="PLoS ONE">
        <title>INDIGO - INtegrated Data Warehouse of MIcrobial GenOmes with Examples from the Red Sea Extremophiles.</title>
        <authorList>
            <person name="Alam I."/>
            <person name="Antunes A."/>
            <person name="Kamau A.A."/>
            <person name="Ba Alawi W."/>
            <person name="Kalkatawi M."/>
            <person name="Stingl U."/>
            <person name="Bajic V.B."/>
        </authorList>
    </citation>
    <scope>NUCLEOTIDE SEQUENCE [LARGE SCALE GENOMIC DNA]</scope>
    <source>
        <strain evidence="3 4">E1L3A</strain>
    </source>
</reference>
<comment type="caution">
    <text evidence="3">The sequence shown here is derived from an EMBL/GenBank/DDBJ whole genome shotgun (WGS) entry which is preliminary data.</text>
</comment>
<keyword evidence="1 3" id="KW-0328">Glycosyltransferase</keyword>
<dbReference type="EC" id="2.4.-.-" evidence="3"/>
<dbReference type="AlphaFoldDB" id="U2E9Y4"/>
<dbReference type="Gene3D" id="3.40.50.2000">
    <property type="entry name" value="Glycogen Phosphorylase B"/>
    <property type="match status" value="2"/>
</dbReference>
<dbReference type="InterPro" id="IPR051199">
    <property type="entry name" value="LPS_LOS_Heptosyltrfase"/>
</dbReference>
<dbReference type="EMBL" id="AFNV02000003">
    <property type="protein sequence ID" value="ERJ20486.1"/>
    <property type="molecule type" value="Genomic_DNA"/>
</dbReference>
<evidence type="ECO:0000313" key="4">
    <source>
        <dbReference type="Proteomes" id="UP000006242"/>
    </source>
</evidence>
<evidence type="ECO:0000256" key="2">
    <source>
        <dbReference type="ARBA" id="ARBA00022679"/>
    </source>
</evidence>
<protein>
    <submittedName>
        <fullName evidence="3">Heptosyltransferase III protein</fullName>
        <ecNumber evidence="3">2.4.-.-</ecNumber>
    </submittedName>
</protein>
<dbReference type="GO" id="GO:0008713">
    <property type="term" value="F:ADP-heptose-lipopolysaccharide heptosyltransferase activity"/>
    <property type="evidence" value="ECO:0007669"/>
    <property type="project" value="TreeGrafter"/>
</dbReference>
<dbReference type="OrthoDB" id="9781892at2"/>
<sequence>MAHRNTINATGFKGWIKRLRRGNRQRFNRLLTRVFGTVEPRRRPFASDTRRILVVRLNKRLGNILFLTPMLRSLAASLPAATIDVLIQDARQKPLLEGLPGIGQVWVQEKSLRATFGLLRRLRSIRYDLAIDPSGNSTSNRLALALARTQQRMGFAARDQWLPLTHAAPRPDSRHQALQSVELLQSSVTDFDWKTFNTLAVFPCAPSHKLAQRHWQTAFAGQARATTTTVGFFTRATGRKQFDESWWREFVTRFRKRLPAARLIQIRAPDQPEPIAADIASVTIAELDVLAALLGRLHAFVAADSGPMHLAAAAGVPVVGLFKATAPASYAPLGQGCISLEGAALDPSAAVDAVAERARQSSAFVA</sequence>
<dbReference type="Pfam" id="PF01075">
    <property type="entry name" value="Glyco_transf_9"/>
    <property type="match status" value="1"/>
</dbReference>
<organism evidence="3 4">
    <name type="scientific">Salinisphaera shabanensis E1L3A</name>
    <dbReference type="NCBI Taxonomy" id="1033802"/>
    <lineage>
        <taxon>Bacteria</taxon>
        <taxon>Pseudomonadati</taxon>
        <taxon>Pseudomonadota</taxon>
        <taxon>Gammaproteobacteria</taxon>
        <taxon>Salinisphaerales</taxon>
        <taxon>Salinisphaeraceae</taxon>
        <taxon>Salinisphaera</taxon>
    </lineage>
</organism>
<dbReference type="STRING" id="1033802.SSPSH_000596"/>
<dbReference type="CDD" id="cd03789">
    <property type="entry name" value="GT9_LPS_heptosyltransferase"/>
    <property type="match status" value="1"/>
</dbReference>
<dbReference type="Proteomes" id="UP000006242">
    <property type="component" value="Unassembled WGS sequence"/>
</dbReference>
<dbReference type="RefSeq" id="WP_006914114.1">
    <property type="nucleotide sequence ID" value="NZ_AFNV02000003.1"/>
</dbReference>
<dbReference type="PANTHER" id="PTHR30160">
    <property type="entry name" value="TETRAACYLDISACCHARIDE 4'-KINASE-RELATED"/>
    <property type="match status" value="1"/>
</dbReference>
<dbReference type="GO" id="GO:0009244">
    <property type="term" value="P:lipopolysaccharide core region biosynthetic process"/>
    <property type="evidence" value="ECO:0007669"/>
    <property type="project" value="TreeGrafter"/>
</dbReference>
<evidence type="ECO:0000313" key="3">
    <source>
        <dbReference type="EMBL" id="ERJ20486.1"/>
    </source>
</evidence>
<gene>
    <name evidence="3" type="ORF">SSPSH_000596</name>
</gene>
<keyword evidence="4" id="KW-1185">Reference proteome</keyword>
<dbReference type="eggNOG" id="COG0859">
    <property type="taxonomic scope" value="Bacteria"/>
</dbReference>
<keyword evidence="2 3" id="KW-0808">Transferase</keyword>
<accession>U2E9Y4</accession>
<reference evidence="3 4" key="1">
    <citation type="journal article" date="2011" name="J. Bacteriol.">
        <title>Genome sequence of Salinisphaera shabanensis, a gammaproteobacterium from the harsh, variable environment of the brine-seawater interface of the Shaban Deep in the Red Sea.</title>
        <authorList>
            <person name="Antunes A."/>
            <person name="Alam I."/>
            <person name="Bajic V.B."/>
            <person name="Stingl U."/>
        </authorList>
    </citation>
    <scope>NUCLEOTIDE SEQUENCE [LARGE SCALE GENOMIC DNA]</scope>
    <source>
        <strain evidence="3 4">E1L3A</strain>
    </source>
</reference>
<dbReference type="GO" id="GO:0005829">
    <property type="term" value="C:cytosol"/>
    <property type="evidence" value="ECO:0007669"/>
    <property type="project" value="TreeGrafter"/>
</dbReference>